<evidence type="ECO:0000256" key="3">
    <source>
        <dbReference type="ARBA" id="ARBA00022723"/>
    </source>
</evidence>
<dbReference type="GO" id="GO:0009055">
    <property type="term" value="F:electron transfer activity"/>
    <property type="evidence" value="ECO:0007669"/>
    <property type="project" value="InterPro"/>
</dbReference>
<gene>
    <name evidence="9" type="ORF">EG339_15500</name>
</gene>
<keyword evidence="4" id="KW-0249">Electron transport</keyword>
<keyword evidence="5 6" id="KW-0408">Iron</keyword>
<dbReference type="Pfam" id="PF00034">
    <property type="entry name" value="Cytochrom_C"/>
    <property type="match status" value="1"/>
</dbReference>
<dbReference type="KEGG" id="cben:EG339_15500"/>
<feature type="binding site" description="covalent" evidence="6">
    <location>
        <position position="71"/>
    </location>
    <ligand>
        <name>heme c</name>
        <dbReference type="ChEBI" id="CHEBI:61717"/>
    </ligand>
</feature>
<dbReference type="Proteomes" id="UP000271193">
    <property type="component" value="Chromosome"/>
</dbReference>
<keyword evidence="10" id="KW-1185">Reference proteome</keyword>
<evidence type="ECO:0000256" key="1">
    <source>
        <dbReference type="ARBA" id="ARBA00022448"/>
    </source>
</evidence>
<keyword evidence="1" id="KW-0813">Transport</keyword>
<evidence type="ECO:0000256" key="4">
    <source>
        <dbReference type="ARBA" id="ARBA00022982"/>
    </source>
</evidence>
<dbReference type="SUPFAM" id="SSF46626">
    <property type="entry name" value="Cytochrome c"/>
    <property type="match status" value="1"/>
</dbReference>
<dbReference type="InterPro" id="IPR002324">
    <property type="entry name" value="Cyt_c_ID"/>
</dbReference>
<keyword evidence="3 6" id="KW-0479">Metal-binding</keyword>
<dbReference type="GeneID" id="99066217"/>
<reference evidence="10" key="1">
    <citation type="submission" date="2018-11" db="EMBL/GenBank/DDBJ databases">
        <title>Proposal to divide the Flavobacteriaceae and reorganize its genera based on Amino Acid Identity values calculated from whole genome sequences.</title>
        <authorList>
            <person name="Nicholson A.C."/>
            <person name="Gulvik C.A."/>
            <person name="Whitney A.M."/>
            <person name="Humrighouse B.W."/>
            <person name="Bell M."/>
            <person name="Holmes B."/>
            <person name="Steigerwalt A.G."/>
            <person name="Villarma A."/>
            <person name="Sheth M."/>
            <person name="Batra D."/>
            <person name="Pryor J."/>
            <person name="Bernardet J.-F."/>
            <person name="Hugo C."/>
            <person name="Kampfer P."/>
            <person name="Newman J."/>
            <person name="McQuiston J.R."/>
        </authorList>
    </citation>
    <scope>NUCLEOTIDE SEQUENCE [LARGE SCALE GENOMIC DNA]</scope>
    <source>
        <strain evidence="10">G0229</strain>
    </source>
</reference>
<dbReference type="AlphaFoldDB" id="A0A3G6TWG6"/>
<sequence length="141" mass="14880">MKKLIATALLFSVAVTSCSDKKETDTIPPVQESNVMLDEPKPQASTPAAAPATGPEADIAEGKSLVEGTDCLSCHKIDAKLVGPAYQDIAAKYTDANIDQLAQKVIDGGKGNWGDIPMTPHAGLSKDNAKLMVKYILSLKK</sequence>
<evidence type="ECO:0000256" key="6">
    <source>
        <dbReference type="PIRSR" id="PIRSR602324-1"/>
    </source>
</evidence>
<proteinExistence type="predicted"/>
<feature type="region of interest" description="Disordered" evidence="7">
    <location>
        <begin position="21"/>
        <end position="59"/>
    </location>
</feature>
<dbReference type="Gene3D" id="1.10.760.10">
    <property type="entry name" value="Cytochrome c-like domain"/>
    <property type="match status" value="1"/>
</dbReference>
<keyword evidence="2 6" id="KW-0349">Heme</keyword>
<dbReference type="EMBL" id="CP033932">
    <property type="protein sequence ID" value="AZB25894.1"/>
    <property type="molecule type" value="Genomic_DNA"/>
</dbReference>
<organism evidence="9 10">
    <name type="scientific">Chryseobacterium bernardetii</name>
    <dbReference type="NCBI Taxonomy" id="1241978"/>
    <lineage>
        <taxon>Bacteria</taxon>
        <taxon>Pseudomonadati</taxon>
        <taxon>Bacteroidota</taxon>
        <taxon>Flavobacteriia</taxon>
        <taxon>Flavobacteriales</taxon>
        <taxon>Weeksellaceae</taxon>
        <taxon>Chryseobacterium group</taxon>
        <taxon>Chryseobacterium</taxon>
    </lineage>
</organism>
<evidence type="ECO:0000313" key="9">
    <source>
        <dbReference type="EMBL" id="AZB25894.1"/>
    </source>
</evidence>
<evidence type="ECO:0000259" key="8">
    <source>
        <dbReference type="PROSITE" id="PS51007"/>
    </source>
</evidence>
<feature type="binding site" description="covalent" evidence="6">
    <location>
        <position position="118"/>
    </location>
    <ligand>
        <name>heme c</name>
        <dbReference type="ChEBI" id="CHEBI:61717"/>
    </ligand>
</feature>
<feature type="domain" description="Cytochrome c" evidence="8">
    <location>
        <begin position="57"/>
        <end position="140"/>
    </location>
</feature>
<feature type="compositionally biased region" description="Low complexity" evidence="7">
    <location>
        <begin position="42"/>
        <end position="57"/>
    </location>
</feature>
<dbReference type="RefSeq" id="WP_123870845.1">
    <property type="nucleotide sequence ID" value="NZ_CP033931.1"/>
</dbReference>
<evidence type="ECO:0000313" key="10">
    <source>
        <dbReference type="Proteomes" id="UP000271193"/>
    </source>
</evidence>
<dbReference type="OrthoDB" id="9814063at2"/>
<dbReference type="GO" id="GO:0020037">
    <property type="term" value="F:heme binding"/>
    <property type="evidence" value="ECO:0007669"/>
    <property type="project" value="InterPro"/>
</dbReference>
<accession>A0A3G6TWG6</accession>
<comment type="PTM">
    <text evidence="6">Binds 1 heme c group covalently per subunit.</text>
</comment>
<dbReference type="PRINTS" id="PR00606">
    <property type="entry name" value="CYTCHROMECID"/>
</dbReference>
<dbReference type="InterPro" id="IPR036909">
    <property type="entry name" value="Cyt_c-like_dom_sf"/>
</dbReference>
<dbReference type="InterPro" id="IPR009056">
    <property type="entry name" value="Cyt_c-like_dom"/>
</dbReference>
<evidence type="ECO:0000256" key="7">
    <source>
        <dbReference type="SAM" id="MobiDB-lite"/>
    </source>
</evidence>
<dbReference type="PROSITE" id="PS51007">
    <property type="entry name" value="CYTC"/>
    <property type="match status" value="1"/>
</dbReference>
<dbReference type="GO" id="GO:0005506">
    <property type="term" value="F:iron ion binding"/>
    <property type="evidence" value="ECO:0007669"/>
    <property type="project" value="InterPro"/>
</dbReference>
<evidence type="ECO:0000256" key="5">
    <source>
        <dbReference type="ARBA" id="ARBA00023004"/>
    </source>
</evidence>
<feature type="binding site" description="covalent" evidence="6">
    <location>
        <position position="75"/>
    </location>
    <ligand>
        <name>heme c</name>
        <dbReference type="ChEBI" id="CHEBI:61717"/>
    </ligand>
</feature>
<protein>
    <submittedName>
        <fullName evidence="9">Cytochrome C</fullName>
    </submittedName>
</protein>
<evidence type="ECO:0000256" key="2">
    <source>
        <dbReference type="ARBA" id="ARBA00022617"/>
    </source>
</evidence>
<dbReference type="PROSITE" id="PS51257">
    <property type="entry name" value="PROKAR_LIPOPROTEIN"/>
    <property type="match status" value="1"/>
</dbReference>
<name>A0A3G6TWG6_9FLAO</name>